<dbReference type="Proteomes" id="UP000249248">
    <property type="component" value="Unassembled WGS sequence"/>
</dbReference>
<evidence type="ECO:0000259" key="6">
    <source>
        <dbReference type="Pfam" id="PF25869"/>
    </source>
</evidence>
<dbReference type="SUPFAM" id="SSF111369">
    <property type="entry name" value="HlyD-like secretion proteins"/>
    <property type="match status" value="1"/>
</dbReference>
<feature type="domain" description="CusB-like beta-barrel" evidence="8">
    <location>
        <begin position="245"/>
        <end position="321"/>
    </location>
</feature>
<dbReference type="Pfam" id="PF25869">
    <property type="entry name" value="3HB_CusB"/>
    <property type="match status" value="1"/>
</dbReference>
<dbReference type="EMBL" id="QKSB01000002">
    <property type="protein sequence ID" value="PZE18169.1"/>
    <property type="molecule type" value="Genomic_DNA"/>
</dbReference>
<dbReference type="GO" id="GO:0016020">
    <property type="term" value="C:membrane"/>
    <property type="evidence" value="ECO:0007669"/>
    <property type="project" value="InterPro"/>
</dbReference>
<feature type="transmembrane region" description="Helical" evidence="3">
    <location>
        <begin position="5"/>
        <end position="22"/>
    </location>
</feature>
<dbReference type="Pfam" id="PF19335">
    <property type="entry name" value="HMBD"/>
    <property type="match status" value="1"/>
</dbReference>
<accession>A0A2W1N0Q7</accession>
<evidence type="ECO:0000259" key="5">
    <source>
        <dbReference type="Pfam" id="PF19335"/>
    </source>
</evidence>
<feature type="domain" description="Heavy metal binding" evidence="5">
    <location>
        <begin position="45"/>
        <end position="70"/>
    </location>
</feature>
<dbReference type="InterPro" id="IPR058649">
    <property type="entry name" value="CzcB_C"/>
</dbReference>
<dbReference type="Pfam" id="PF25919">
    <property type="entry name" value="BSH_CusB"/>
    <property type="match status" value="1"/>
</dbReference>
<dbReference type="Pfam" id="PF25954">
    <property type="entry name" value="Beta-barrel_RND_2"/>
    <property type="match status" value="1"/>
</dbReference>
<dbReference type="InterPro" id="IPR051909">
    <property type="entry name" value="MFP_Cation_Efflux"/>
</dbReference>
<feature type="domain" description="CusB-like barrel-sandwich hybrid" evidence="7">
    <location>
        <begin position="125"/>
        <end position="241"/>
    </location>
</feature>
<evidence type="ECO:0000259" key="7">
    <source>
        <dbReference type="Pfam" id="PF25919"/>
    </source>
</evidence>
<dbReference type="NCBIfam" id="TIGR01730">
    <property type="entry name" value="RND_mfp"/>
    <property type="match status" value="1"/>
</dbReference>
<dbReference type="PANTHER" id="PTHR30097">
    <property type="entry name" value="CATION EFFLUX SYSTEM PROTEIN CUSB"/>
    <property type="match status" value="1"/>
</dbReference>
<dbReference type="GO" id="GO:0060003">
    <property type="term" value="P:copper ion export"/>
    <property type="evidence" value="ECO:0007669"/>
    <property type="project" value="TreeGrafter"/>
</dbReference>
<dbReference type="FunFam" id="2.40.30.170:FF:000010">
    <property type="entry name" value="Efflux RND transporter periplasmic adaptor subunit"/>
    <property type="match status" value="1"/>
</dbReference>
<dbReference type="GO" id="GO:0015679">
    <property type="term" value="P:plasma membrane copper ion transport"/>
    <property type="evidence" value="ECO:0007669"/>
    <property type="project" value="TreeGrafter"/>
</dbReference>
<evidence type="ECO:0000259" key="4">
    <source>
        <dbReference type="Pfam" id="PF11827"/>
    </source>
</evidence>
<keyword evidence="2" id="KW-0813">Transport</keyword>
<evidence type="ECO:0000256" key="1">
    <source>
        <dbReference type="ARBA" id="ARBA00009477"/>
    </source>
</evidence>
<dbReference type="GO" id="GO:0022857">
    <property type="term" value="F:transmembrane transporter activity"/>
    <property type="evidence" value="ECO:0007669"/>
    <property type="project" value="InterPro"/>
</dbReference>
<evidence type="ECO:0000313" key="10">
    <source>
        <dbReference type="EMBL" id="PZE18169.1"/>
    </source>
</evidence>
<comment type="similarity">
    <text evidence="1">Belongs to the membrane fusion protein (MFP) (TC 8.A.1) family.</text>
</comment>
<feature type="domain" description="DUF3347" evidence="4">
    <location>
        <begin position="435"/>
        <end position="526"/>
    </location>
</feature>
<dbReference type="GO" id="GO:0046914">
    <property type="term" value="F:transition metal ion binding"/>
    <property type="evidence" value="ECO:0007669"/>
    <property type="project" value="TreeGrafter"/>
</dbReference>
<evidence type="ECO:0000256" key="2">
    <source>
        <dbReference type="ARBA" id="ARBA00022448"/>
    </source>
</evidence>
<dbReference type="InterPro" id="IPR058791">
    <property type="entry name" value="3HB_CusB"/>
</dbReference>
<dbReference type="AlphaFoldDB" id="A0A2W1N0Q7"/>
<name>A0A2W1N0Q7_9FLAO</name>
<dbReference type="PANTHER" id="PTHR30097:SF15">
    <property type="entry name" value="CATION EFFLUX SYSTEM PROTEIN CUSB"/>
    <property type="match status" value="1"/>
</dbReference>
<protein>
    <submittedName>
        <fullName evidence="10">Efflux RND transporter periplasmic adaptor subunit</fullName>
    </submittedName>
</protein>
<dbReference type="InterPro" id="IPR021782">
    <property type="entry name" value="DUF3347"/>
</dbReference>
<dbReference type="Gene3D" id="2.40.420.20">
    <property type="match status" value="1"/>
</dbReference>
<dbReference type="Pfam" id="PF11827">
    <property type="entry name" value="DUF3347"/>
    <property type="match status" value="1"/>
</dbReference>
<dbReference type="RefSeq" id="WP_111062322.1">
    <property type="nucleotide sequence ID" value="NZ_JBHUCU010000002.1"/>
</dbReference>
<evidence type="ECO:0000313" key="11">
    <source>
        <dbReference type="Proteomes" id="UP000249248"/>
    </source>
</evidence>
<comment type="caution">
    <text evidence="10">The sequence shown here is derived from an EMBL/GenBank/DDBJ whole genome shotgun (WGS) entry which is preliminary data.</text>
</comment>
<gene>
    <name evidence="10" type="ORF">DNU06_06020</name>
</gene>
<organism evidence="10 11">
    <name type="scientific">Putridiphycobacter roseus</name>
    <dbReference type="NCBI Taxonomy" id="2219161"/>
    <lineage>
        <taxon>Bacteria</taxon>
        <taxon>Pseudomonadati</taxon>
        <taxon>Bacteroidota</taxon>
        <taxon>Flavobacteriia</taxon>
        <taxon>Flavobacteriales</taxon>
        <taxon>Crocinitomicaceae</taxon>
        <taxon>Putridiphycobacter</taxon>
    </lineage>
</organism>
<sequence>MKKYIIYIGLLVTGLTLGWLIFGNSSKDSTTSEKNSSESKTEEIWTCSMHPQIRQPEAGDCPICGMDLIPLEANNNSNPLVFEMTDDAVKIANIQTTVIGSGSVDAKGLKLSGKIKADETNSASIVSHISGRIEKLFISYTGEKVSKGQKIASIYSPKLITAQKELLEANKVKDANPKLYEATVNKLKFWKITEEQIESIITSKEVIESFNIYAGFSGVVLNKKVSVGDYLNEGEVLFDIQNLNQLWAIFDVYETDLKGIKTGNKISFNTPAIPNKTFTSSIVFIDPVINPTTRTATIRTTINNQNQLLKPEMFLEGTINNTSSNNTAILVPKSAVLWTGERSVVYVKFPDLPIPSFEFREVTLGESNGTSYTILDGLNNGDEVVTNGAFVIDASAQLNNQSSMMNRNLLSNQSESLPDYTTSTPIEFKKQLGLVLENYLSIKNALVNSNVKESSKNSKSLIESLDKVDMKLVQGESHIFWMAQMKAITENTKGIIEATNISVQRDFFNSLSNTVISTTKSFGVEQNTFYVQFCPMAGNDKGAYWLSKEAEIKNPYFGDEMLTCGSIKETIDENFKNKGTKIKNSPMSGHNH</sequence>
<dbReference type="GO" id="GO:0030288">
    <property type="term" value="C:outer membrane-bounded periplasmic space"/>
    <property type="evidence" value="ECO:0007669"/>
    <property type="project" value="TreeGrafter"/>
</dbReference>
<dbReference type="Gene3D" id="2.40.30.170">
    <property type="match status" value="1"/>
</dbReference>
<keyword evidence="3" id="KW-1133">Transmembrane helix</keyword>
<keyword evidence="3" id="KW-0812">Transmembrane</keyword>
<reference evidence="10 11" key="1">
    <citation type="submission" date="2018-06" db="EMBL/GenBank/DDBJ databases">
        <title>The draft genome sequence of Crocinitomix sp. SM1701.</title>
        <authorList>
            <person name="Zhang X."/>
        </authorList>
    </citation>
    <scope>NUCLEOTIDE SEQUENCE [LARGE SCALE GENOMIC DNA]</scope>
    <source>
        <strain evidence="10 11">SM1701</strain>
    </source>
</reference>
<feature type="domain" description="CusB-like three alpha-helical bundle" evidence="6">
    <location>
        <begin position="159"/>
        <end position="206"/>
    </location>
</feature>
<keyword evidence="3" id="KW-0472">Membrane</keyword>
<evidence type="ECO:0000256" key="3">
    <source>
        <dbReference type="SAM" id="Phobius"/>
    </source>
</evidence>
<dbReference type="InterPro" id="IPR045800">
    <property type="entry name" value="HMBD"/>
</dbReference>
<dbReference type="Pfam" id="PF25975">
    <property type="entry name" value="CzcB_C"/>
    <property type="match status" value="1"/>
</dbReference>
<feature type="domain" description="CzcB-like C-terminal circularly permuted SH3-like" evidence="9">
    <location>
        <begin position="329"/>
        <end position="392"/>
    </location>
</feature>
<dbReference type="OrthoDB" id="9806939at2"/>
<evidence type="ECO:0000259" key="8">
    <source>
        <dbReference type="Pfam" id="PF25954"/>
    </source>
</evidence>
<evidence type="ECO:0000259" key="9">
    <source>
        <dbReference type="Pfam" id="PF25975"/>
    </source>
</evidence>
<dbReference type="InterPro" id="IPR058790">
    <property type="entry name" value="BSH_CusB"/>
</dbReference>
<dbReference type="InterPro" id="IPR058792">
    <property type="entry name" value="Beta-barrel_RND_2"/>
</dbReference>
<proteinExistence type="inferred from homology"/>
<dbReference type="InterPro" id="IPR006143">
    <property type="entry name" value="RND_pump_MFP"/>
</dbReference>
<keyword evidence="11" id="KW-1185">Reference proteome</keyword>